<dbReference type="AlphaFoldDB" id="A0AAD1XY79"/>
<evidence type="ECO:0000313" key="1">
    <source>
        <dbReference type="EMBL" id="CAI2381270.1"/>
    </source>
</evidence>
<organism evidence="1 2">
    <name type="scientific">Euplotes crassus</name>
    <dbReference type="NCBI Taxonomy" id="5936"/>
    <lineage>
        <taxon>Eukaryota</taxon>
        <taxon>Sar</taxon>
        <taxon>Alveolata</taxon>
        <taxon>Ciliophora</taxon>
        <taxon>Intramacronucleata</taxon>
        <taxon>Spirotrichea</taxon>
        <taxon>Hypotrichia</taxon>
        <taxon>Euplotida</taxon>
        <taxon>Euplotidae</taxon>
        <taxon>Moneuplotes</taxon>
    </lineage>
</organism>
<name>A0AAD1XY79_EUPCR</name>
<accession>A0AAD1XY79</accession>
<dbReference type="Proteomes" id="UP001295684">
    <property type="component" value="Unassembled WGS sequence"/>
</dbReference>
<evidence type="ECO:0000313" key="2">
    <source>
        <dbReference type="Proteomes" id="UP001295684"/>
    </source>
</evidence>
<keyword evidence="2" id="KW-1185">Reference proteome</keyword>
<protein>
    <submittedName>
        <fullName evidence="1">Uncharacterized protein</fullName>
    </submittedName>
</protein>
<reference evidence="1" key="1">
    <citation type="submission" date="2023-07" db="EMBL/GenBank/DDBJ databases">
        <authorList>
            <consortium name="AG Swart"/>
            <person name="Singh M."/>
            <person name="Singh A."/>
            <person name="Seah K."/>
            <person name="Emmerich C."/>
        </authorList>
    </citation>
    <scope>NUCLEOTIDE SEQUENCE</scope>
    <source>
        <strain evidence="1">DP1</strain>
    </source>
</reference>
<proteinExistence type="predicted"/>
<gene>
    <name evidence="1" type="ORF">ECRASSUSDP1_LOCUS22721</name>
</gene>
<sequence>MESYDFLLDDGRKRCSKVMREDTLRWNLEECKEDGLVSLMGGEGQQTGLNALRTYAPSYTNSKQSTEALVFFISLLLIFHNF</sequence>
<dbReference type="EMBL" id="CAMPGE010023317">
    <property type="protein sequence ID" value="CAI2381270.1"/>
    <property type="molecule type" value="Genomic_DNA"/>
</dbReference>
<comment type="caution">
    <text evidence="1">The sequence shown here is derived from an EMBL/GenBank/DDBJ whole genome shotgun (WGS) entry which is preliminary data.</text>
</comment>